<evidence type="ECO:0000259" key="4">
    <source>
        <dbReference type="SMART" id="SM00858"/>
    </source>
</evidence>
<evidence type="ECO:0000313" key="6">
    <source>
        <dbReference type="Proteomes" id="UP000192602"/>
    </source>
</evidence>
<dbReference type="STRING" id="1069081.SAMN05660197_1083"/>
<protein>
    <submittedName>
        <fullName evidence="5">Flagella basal body P-ring formation protein FlgA</fullName>
    </submittedName>
</protein>
<evidence type="ECO:0000256" key="2">
    <source>
        <dbReference type="ARBA" id="ARBA00022729"/>
    </source>
</evidence>
<keyword evidence="3" id="KW-0574">Periplasm</keyword>
<dbReference type="InterPro" id="IPR039246">
    <property type="entry name" value="Flagellar_FlgA"/>
</dbReference>
<reference evidence="6" key="1">
    <citation type="submission" date="2017-04" db="EMBL/GenBank/DDBJ databases">
        <authorList>
            <person name="Varghese N."/>
            <person name="Submissions S."/>
        </authorList>
    </citation>
    <scope>NUCLEOTIDE SEQUENCE [LARGE SCALE GENOMIC DNA]</scope>
    <source>
        <strain evidence="6">DSM 16512</strain>
    </source>
</reference>
<dbReference type="EMBL" id="FWWZ01000001">
    <property type="protein sequence ID" value="SMC09277.1"/>
    <property type="molecule type" value="Genomic_DNA"/>
</dbReference>
<keyword evidence="5" id="KW-0969">Cilium</keyword>
<gene>
    <name evidence="5" type="ORF">SAMN05660197_1083</name>
</gene>
<dbReference type="Pfam" id="PF13144">
    <property type="entry name" value="ChapFlgA"/>
    <property type="match status" value="1"/>
</dbReference>
<accession>A0A1W1WSJ9</accession>
<evidence type="ECO:0000256" key="3">
    <source>
        <dbReference type="ARBA" id="ARBA00022764"/>
    </source>
</evidence>
<keyword evidence="2" id="KW-0732">Signal</keyword>
<dbReference type="SMART" id="SM00858">
    <property type="entry name" value="SAF"/>
    <property type="match status" value="1"/>
</dbReference>
<sequence>MRCCELLRILSRNLFLLLGLVLFAAAQNLIVLKTSVLDKSPLKLADIATIEAPSNIKNLIASLQIPPQYRSDGVITQAEITKILANSLIDTKKVKIVGQKVVLFKKATLLTKQNLRKQIEEFIQANYPHIRIKSIDLPKVAIKIPPEGYHIAIKPTTVSFAHIYLRIKIFSQRKVLKSLRASVAIERFIQAAVATKKIPKGTVITDRDITTKKVRLKNSAQKFVSAGEVLGAVAKRDIGANVIIKEYMIEPNYAVKRKRSVKIIYQRDGIHIELLGLALENGNVGDIIRVKNLSSNKVLRCKVLSNGVVGFVY</sequence>
<keyword evidence="5" id="KW-0282">Flagellum</keyword>
<dbReference type="InterPro" id="IPR036732">
    <property type="entry name" value="AFP_Neu5c_C_sf"/>
</dbReference>
<dbReference type="CDD" id="cd11614">
    <property type="entry name" value="SAF_CpaB_FlgA_like"/>
    <property type="match status" value="1"/>
</dbReference>
<proteinExistence type="predicted"/>
<dbReference type="OrthoDB" id="5359371at2"/>
<dbReference type="SUPFAM" id="SSF51269">
    <property type="entry name" value="AFP III-like domain"/>
    <property type="match status" value="1"/>
</dbReference>
<dbReference type="PANTHER" id="PTHR36307">
    <property type="entry name" value="FLAGELLA BASAL BODY P-RING FORMATION PROTEIN FLGA"/>
    <property type="match status" value="1"/>
</dbReference>
<dbReference type="PANTHER" id="PTHR36307:SF1">
    <property type="entry name" value="FLAGELLA BASAL BODY P-RING FORMATION PROTEIN FLGA"/>
    <property type="match status" value="1"/>
</dbReference>
<dbReference type="AlphaFoldDB" id="A0A1W1WSJ9"/>
<dbReference type="NCBIfam" id="TIGR03170">
    <property type="entry name" value="flgA_cterm"/>
    <property type="match status" value="1"/>
</dbReference>
<organism evidence="5 6">
    <name type="scientific">Nitratiruptor tergarcus DSM 16512</name>
    <dbReference type="NCBI Taxonomy" id="1069081"/>
    <lineage>
        <taxon>Bacteria</taxon>
        <taxon>Pseudomonadati</taxon>
        <taxon>Campylobacterota</taxon>
        <taxon>Epsilonproteobacteria</taxon>
        <taxon>Nautiliales</taxon>
        <taxon>Nitratiruptoraceae</taxon>
        <taxon>Nitratiruptor</taxon>
    </lineage>
</organism>
<dbReference type="Gene3D" id="2.30.30.760">
    <property type="match status" value="1"/>
</dbReference>
<evidence type="ECO:0000256" key="1">
    <source>
        <dbReference type="ARBA" id="ARBA00004418"/>
    </source>
</evidence>
<dbReference type="Proteomes" id="UP000192602">
    <property type="component" value="Unassembled WGS sequence"/>
</dbReference>
<dbReference type="Gene3D" id="3.90.1210.10">
    <property type="entry name" value="Antifreeze-like/N-acetylneuraminic acid synthase C-terminal domain"/>
    <property type="match status" value="1"/>
</dbReference>
<dbReference type="InterPro" id="IPR013974">
    <property type="entry name" value="SAF"/>
</dbReference>
<keyword evidence="6" id="KW-1185">Reference proteome</keyword>
<dbReference type="GO" id="GO:0044780">
    <property type="term" value="P:bacterial-type flagellum assembly"/>
    <property type="evidence" value="ECO:0007669"/>
    <property type="project" value="InterPro"/>
</dbReference>
<dbReference type="RefSeq" id="WP_084275513.1">
    <property type="nucleotide sequence ID" value="NZ_AP026671.1"/>
</dbReference>
<evidence type="ECO:0000313" key="5">
    <source>
        <dbReference type="EMBL" id="SMC09277.1"/>
    </source>
</evidence>
<dbReference type="InterPro" id="IPR017585">
    <property type="entry name" value="SAF_FlgA"/>
</dbReference>
<name>A0A1W1WSJ9_9BACT</name>
<comment type="subcellular location">
    <subcellularLocation>
        <location evidence="1">Periplasm</location>
    </subcellularLocation>
</comment>
<dbReference type="GO" id="GO:0042597">
    <property type="term" value="C:periplasmic space"/>
    <property type="evidence" value="ECO:0007669"/>
    <property type="project" value="UniProtKB-SubCell"/>
</dbReference>
<keyword evidence="5" id="KW-0966">Cell projection</keyword>
<feature type="domain" description="SAF" evidence="4">
    <location>
        <begin position="189"/>
        <end position="250"/>
    </location>
</feature>